<feature type="transmembrane region" description="Helical" evidence="6">
    <location>
        <begin position="42"/>
        <end position="64"/>
    </location>
</feature>
<keyword evidence="4 6" id="KW-1133">Transmembrane helix</keyword>
<evidence type="ECO:0000256" key="2">
    <source>
        <dbReference type="ARBA" id="ARBA00022475"/>
    </source>
</evidence>
<keyword evidence="9" id="KW-1185">Reference proteome</keyword>
<proteinExistence type="predicted"/>
<organism evidence="8 9">
    <name type="scientific">Psychrobacillus mangrovi</name>
    <dbReference type="NCBI Taxonomy" id="3117745"/>
    <lineage>
        <taxon>Bacteria</taxon>
        <taxon>Bacillati</taxon>
        <taxon>Bacillota</taxon>
        <taxon>Bacilli</taxon>
        <taxon>Bacillales</taxon>
        <taxon>Bacillaceae</taxon>
        <taxon>Psychrobacillus</taxon>
    </lineage>
</organism>
<evidence type="ECO:0000256" key="5">
    <source>
        <dbReference type="ARBA" id="ARBA00023136"/>
    </source>
</evidence>
<sequence>MMSEIEQPEENIVQVSEATTQQVTAQHSDQFEHKAAGFWIRFWAYIVDLLVLSSIGMLLIKPIFRLFSLEINDPTWYAPFTLITAIVFYAYFVLMTKFLNQTVGKMIFGIKVISKDGEKLKWSTVLFREWVGRIISVIPLNIPYLAVAFTPRKQAIHDFIADTLVVHEAVYDKTQKVEYTLPSSAKELQEQNTF</sequence>
<evidence type="ECO:0000313" key="9">
    <source>
        <dbReference type="Proteomes" id="UP001364890"/>
    </source>
</evidence>
<dbReference type="PANTHER" id="PTHR36115:SF9">
    <property type="entry name" value="LMO1584 PROTEIN"/>
    <property type="match status" value="1"/>
</dbReference>
<dbReference type="PANTHER" id="PTHR36115">
    <property type="entry name" value="PROLINE-RICH ANTIGEN HOMOLOG-RELATED"/>
    <property type="match status" value="1"/>
</dbReference>
<evidence type="ECO:0000256" key="3">
    <source>
        <dbReference type="ARBA" id="ARBA00022692"/>
    </source>
</evidence>
<dbReference type="RefSeq" id="WP_336496835.1">
    <property type="nucleotide sequence ID" value="NZ_JBAWSY010000003.1"/>
</dbReference>
<keyword evidence="2" id="KW-1003">Cell membrane</keyword>
<evidence type="ECO:0000256" key="1">
    <source>
        <dbReference type="ARBA" id="ARBA00004651"/>
    </source>
</evidence>
<evidence type="ECO:0000259" key="7">
    <source>
        <dbReference type="Pfam" id="PF06271"/>
    </source>
</evidence>
<evidence type="ECO:0000256" key="4">
    <source>
        <dbReference type="ARBA" id="ARBA00022989"/>
    </source>
</evidence>
<comment type="subcellular location">
    <subcellularLocation>
        <location evidence="1">Cell membrane</location>
        <topology evidence="1">Multi-pass membrane protein</topology>
    </subcellularLocation>
</comment>
<feature type="domain" description="RDD" evidence="7">
    <location>
        <begin position="36"/>
        <end position="161"/>
    </location>
</feature>
<dbReference type="InterPro" id="IPR010432">
    <property type="entry name" value="RDD"/>
</dbReference>
<gene>
    <name evidence="8" type="ORF">WAX74_06395</name>
</gene>
<comment type="caution">
    <text evidence="8">The sequence shown here is derived from an EMBL/GenBank/DDBJ whole genome shotgun (WGS) entry which is preliminary data.</text>
</comment>
<accession>A0ABU8F2N3</accession>
<evidence type="ECO:0000313" key="8">
    <source>
        <dbReference type="EMBL" id="MEI4769273.1"/>
    </source>
</evidence>
<protein>
    <submittedName>
        <fullName evidence="8">RDD family protein</fullName>
    </submittedName>
</protein>
<name>A0ABU8F2N3_9BACI</name>
<dbReference type="EMBL" id="JBAWSY010000003">
    <property type="protein sequence ID" value="MEI4769273.1"/>
    <property type="molecule type" value="Genomic_DNA"/>
</dbReference>
<dbReference type="InterPro" id="IPR051791">
    <property type="entry name" value="Pra-immunoreactive"/>
</dbReference>
<evidence type="ECO:0000256" key="6">
    <source>
        <dbReference type="SAM" id="Phobius"/>
    </source>
</evidence>
<reference evidence="8 9" key="1">
    <citation type="submission" date="2024-01" db="EMBL/GenBank/DDBJ databases">
        <title>Seven novel Bacillus-like species.</title>
        <authorList>
            <person name="Liu G."/>
        </authorList>
    </citation>
    <scope>NUCLEOTIDE SEQUENCE [LARGE SCALE GENOMIC DNA]</scope>
    <source>
        <strain evidence="8 9">FJAT-51614</strain>
    </source>
</reference>
<feature type="transmembrane region" description="Helical" evidence="6">
    <location>
        <begin position="76"/>
        <end position="96"/>
    </location>
</feature>
<keyword evidence="3 6" id="KW-0812">Transmembrane</keyword>
<dbReference type="Pfam" id="PF06271">
    <property type="entry name" value="RDD"/>
    <property type="match status" value="1"/>
</dbReference>
<keyword evidence="5 6" id="KW-0472">Membrane</keyword>
<dbReference type="Proteomes" id="UP001364890">
    <property type="component" value="Unassembled WGS sequence"/>
</dbReference>